<organism evidence="2 3">
    <name type="scientific">Rubellimicrobium mesophilum DSM 19309</name>
    <dbReference type="NCBI Taxonomy" id="442562"/>
    <lineage>
        <taxon>Bacteria</taxon>
        <taxon>Pseudomonadati</taxon>
        <taxon>Pseudomonadota</taxon>
        <taxon>Alphaproteobacteria</taxon>
        <taxon>Rhodobacterales</taxon>
        <taxon>Roseobacteraceae</taxon>
        <taxon>Rubellimicrobium</taxon>
    </lineage>
</organism>
<feature type="transmembrane region" description="Helical" evidence="1">
    <location>
        <begin position="12"/>
        <end position="35"/>
    </location>
</feature>
<evidence type="ECO:0000313" key="3">
    <source>
        <dbReference type="Proteomes" id="UP000019666"/>
    </source>
</evidence>
<keyword evidence="3" id="KW-1185">Reference proteome</keyword>
<comment type="caution">
    <text evidence="2">The sequence shown here is derived from an EMBL/GenBank/DDBJ whole genome shotgun (WGS) entry which is preliminary data.</text>
</comment>
<keyword evidence="1" id="KW-0812">Transmembrane</keyword>
<accession>A0A017HQE0</accession>
<name>A0A017HQE0_9RHOB</name>
<keyword evidence="1" id="KW-1133">Transmembrane helix</keyword>
<dbReference type="AlphaFoldDB" id="A0A017HQE0"/>
<sequence>MKPGWGLVAGIYPFAAGAMMLNLFFASLLLGWVGLPILTPWQALWASIPLGLPPAWIYARHLTKLMAEVDGGAEA</sequence>
<dbReference type="RefSeq" id="WP_037277219.1">
    <property type="nucleotide sequence ID" value="NZ_KK088521.1"/>
</dbReference>
<dbReference type="STRING" id="442562.Rumeso_01680"/>
<gene>
    <name evidence="2" type="ORF">Rumeso_01680</name>
</gene>
<proteinExistence type="predicted"/>
<dbReference type="HOGENOM" id="CLU_189979_0_0_5"/>
<protein>
    <submittedName>
        <fullName evidence="2">NnrU</fullName>
    </submittedName>
</protein>
<dbReference type="Proteomes" id="UP000019666">
    <property type="component" value="Unassembled WGS sequence"/>
</dbReference>
<reference evidence="2 3" key="1">
    <citation type="submission" date="2013-02" db="EMBL/GenBank/DDBJ databases">
        <authorList>
            <person name="Fiebig A."/>
            <person name="Goeker M."/>
            <person name="Klenk H.-P.P."/>
        </authorList>
    </citation>
    <scope>NUCLEOTIDE SEQUENCE [LARGE SCALE GENOMIC DNA]</scope>
    <source>
        <strain evidence="2 3">DSM 19309</strain>
    </source>
</reference>
<evidence type="ECO:0000256" key="1">
    <source>
        <dbReference type="SAM" id="Phobius"/>
    </source>
</evidence>
<feature type="transmembrane region" description="Helical" evidence="1">
    <location>
        <begin position="41"/>
        <end position="59"/>
    </location>
</feature>
<dbReference type="EMBL" id="AOSK01000041">
    <property type="protein sequence ID" value="EYD76722.1"/>
    <property type="molecule type" value="Genomic_DNA"/>
</dbReference>
<keyword evidence="1" id="KW-0472">Membrane</keyword>
<dbReference type="OrthoDB" id="7667013at2"/>
<evidence type="ECO:0000313" key="2">
    <source>
        <dbReference type="EMBL" id="EYD76722.1"/>
    </source>
</evidence>